<evidence type="ECO:0000256" key="7">
    <source>
        <dbReference type="ARBA" id="ARBA00022692"/>
    </source>
</evidence>
<feature type="transmembrane region" description="Helical" evidence="10">
    <location>
        <begin position="41"/>
        <end position="59"/>
    </location>
</feature>
<dbReference type="RefSeq" id="WP_053170771.1">
    <property type="nucleotide sequence ID" value="NZ_LFYT02000006.1"/>
</dbReference>
<evidence type="ECO:0000256" key="4">
    <source>
        <dbReference type="ARBA" id="ARBA00017522"/>
    </source>
</evidence>
<evidence type="ECO:0000256" key="2">
    <source>
        <dbReference type="ARBA" id="ARBA00004651"/>
    </source>
</evidence>
<dbReference type="STRING" id="1293045.H663_05890"/>
<keyword evidence="9 10" id="KW-0472">Membrane</keyword>
<keyword evidence="6" id="KW-1003">Cell membrane</keyword>
<evidence type="ECO:0000256" key="3">
    <source>
        <dbReference type="ARBA" id="ARBA00006669"/>
    </source>
</evidence>
<evidence type="ECO:0000256" key="8">
    <source>
        <dbReference type="ARBA" id="ARBA00022989"/>
    </source>
</evidence>
<feature type="transmembrane region" description="Helical" evidence="10">
    <location>
        <begin position="104"/>
        <end position="121"/>
    </location>
</feature>
<keyword evidence="5" id="KW-0813">Transport</keyword>
<protein>
    <recommendedName>
        <fullName evidence="4">Nicotinamide riboside transporter PnuC</fullName>
    </recommendedName>
</protein>
<comment type="function">
    <text evidence="1">Required for nicotinamide riboside transport across the inner membrane.</text>
</comment>
<sequence length="207" mass="23429">MNIIEILASNLVVGSIQVTAGDALGFLTGLLCVWLTAKASIWNFAWGMVNSLILGLVFLDQRLFADSALQVVFIALSIQGWWQWKVRGNPQASRFRATTWHEQAILLAVASIMAWLMWLILVELRGSAPPLDALITALSLCAQWQLNRRQVSSWYWWIAVDLISVPIYWSRGLYLIACLYVVFLALCVYGLRNWQQTRRTQSPMAIA</sequence>
<feature type="transmembrane region" description="Helical" evidence="10">
    <location>
        <begin position="172"/>
        <end position="191"/>
    </location>
</feature>
<keyword evidence="12" id="KW-1185">Reference proteome</keyword>
<evidence type="ECO:0000256" key="9">
    <source>
        <dbReference type="ARBA" id="ARBA00023136"/>
    </source>
</evidence>
<organism evidence="11 12">
    <name type="scientific">Limnohabitans planktonicus II-D5</name>
    <dbReference type="NCBI Taxonomy" id="1293045"/>
    <lineage>
        <taxon>Bacteria</taxon>
        <taxon>Pseudomonadati</taxon>
        <taxon>Pseudomonadota</taxon>
        <taxon>Betaproteobacteria</taxon>
        <taxon>Burkholderiales</taxon>
        <taxon>Comamonadaceae</taxon>
        <taxon>Limnohabitans</taxon>
    </lineage>
</organism>
<evidence type="ECO:0000256" key="6">
    <source>
        <dbReference type="ARBA" id="ARBA00022475"/>
    </source>
</evidence>
<evidence type="ECO:0000256" key="5">
    <source>
        <dbReference type="ARBA" id="ARBA00022448"/>
    </source>
</evidence>
<keyword evidence="8 10" id="KW-1133">Transmembrane helix</keyword>
<dbReference type="NCBIfam" id="TIGR01528">
    <property type="entry name" value="NMN_trans_PnuC"/>
    <property type="match status" value="1"/>
</dbReference>
<evidence type="ECO:0000256" key="1">
    <source>
        <dbReference type="ARBA" id="ARBA00002672"/>
    </source>
</evidence>
<dbReference type="PANTHER" id="PTHR36122">
    <property type="entry name" value="NICOTINAMIDE RIBOSIDE TRANSPORTER PNUC"/>
    <property type="match status" value="1"/>
</dbReference>
<dbReference type="InterPro" id="IPR006419">
    <property type="entry name" value="NMN_transpt_PnuC"/>
</dbReference>
<dbReference type="GO" id="GO:0005886">
    <property type="term" value="C:plasma membrane"/>
    <property type="evidence" value="ECO:0007669"/>
    <property type="project" value="UniProtKB-SubCell"/>
</dbReference>
<dbReference type="PANTHER" id="PTHR36122:SF2">
    <property type="entry name" value="NICOTINAMIDE RIBOSIDE TRANSPORTER PNUC"/>
    <property type="match status" value="1"/>
</dbReference>
<dbReference type="Proteomes" id="UP000037507">
    <property type="component" value="Unassembled WGS sequence"/>
</dbReference>
<evidence type="ECO:0000313" key="12">
    <source>
        <dbReference type="Proteomes" id="UP000037507"/>
    </source>
</evidence>
<evidence type="ECO:0000256" key="10">
    <source>
        <dbReference type="SAM" id="Phobius"/>
    </source>
</evidence>
<feature type="transmembrane region" description="Helical" evidence="10">
    <location>
        <begin position="12"/>
        <end position="34"/>
    </location>
</feature>
<evidence type="ECO:0000313" key="11">
    <source>
        <dbReference type="EMBL" id="PVE43419.1"/>
    </source>
</evidence>
<name>A0A2T7UFE9_9BURK</name>
<accession>A0A2T7UFE9</accession>
<dbReference type="OrthoDB" id="9791248at2"/>
<reference evidence="11" key="1">
    <citation type="submission" date="2017-04" db="EMBL/GenBank/DDBJ databases">
        <title>Unexpected and diverse lifestyles within the genus Limnohabitans.</title>
        <authorList>
            <person name="Kasalicky V."/>
            <person name="Mehrshad M."/>
            <person name="Andrei S.-A."/>
            <person name="Salcher M."/>
            <person name="Kratochvilova H."/>
            <person name="Simek K."/>
            <person name="Ghai R."/>
        </authorList>
    </citation>
    <scope>NUCLEOTIDE SEQUENCE [LARGE SCALE GENOMIC DNA]</scope>
    <source>
        <strain evidence="11">II-D5</strain>
    </source>
</reference>
<dbReference type="EMBL" id="LFYT02000006">
    <property type="protein sequence ID" value="PVE43419.1"/>
    <property type="molecule type" value="Genomic_DNA"/>
</dbReference>
<dbReference type="GO" id="GO:0034257">
    <property type="term" value="F:nicotinamide riboside transmembrane transporter activity"/>
    <property type="evidence" value="ECO:0007669"/>
    <property type="project" value="InterPro"/>
</dbReference>
<keyword evidence="7 10" id="KW-0812">Transmembrane</keyword>
<dbReference type="Pfam" id="PF04973">
    <property type="entry name" value="NMN_transporter"/>
    <property type="match status" value="1"/>
</dbReference>
<comment type="subcellular location">
    <subcellularLocation>
        <location evidence="2">Cell membrane</location>
        <topology evidence="2">Multi-pass membrane protein</topology>
    </subcellularLocation>
</comment>
<dbReference type="AlphaFoldDB" id="A0A2T7UFE9"/>
<proteinExistence type="inferred from homology"/>
<comment type="similarity">
    <text evidence="3">Belongs to the nicotinamide ribonucleoside (NR) uptake permease (TC 4.B.1) family.</text>
</comment>
<feature type="transmembrane region" description="Helical" evidence="10">
    <location>
        <begin position="65"/>
        <end position="84"/>
    </location>
</feature>
<comment type="caution">
    <text evidence="11">The sequence shown here is derived from an EMBL/GenBank/DDBJ whole genome shotgun (WGS) entry which is preliminary data.</text>
</comment>
<gene>
    <name evidence="11" type="ORF">H663_007670</name>
</gene>